<evidence type="ECO:0000313" key="3">
    <source>
        <dbReference type="Proteomes" id="UP001207918"/>
    </source>
</evidence>
<keyword evidence="1" id="KW-0732">Signal</keyword>
<keyword evidence="3" id="KW-1185">Reference proteome</keyword>
<gene>
    <name evidence="2" type="ORF">J6I44_13045</name>
</gene>
<dbReference type="RefSeq" id="WP_265766578.1">
    <property type="nucleotide sequence ID" value="NZ_JAGGJA010000008.1"/>
</dbReference>
<name>A0ABT3PPJ8_9BACT</name>
<dbReference type="Proteomes" id="UP001207918">
    <property type="component" value="Unassembled WGS sequence"/>
</dbReference>
<protein>
    <recommendedName>
        <fullName evidence="4">DUF4412 domain-containing protein</fullName>
    </recommendedName>
</protein>
<accession>A0ABT3PPJ8</accession>
<evidence type="ECO:0000313" key="2">
    <source>
        <dbReference type="EMBL" id="MCW9707788.1"/>
    </source>
</evidence>
<evidence type="ECO:0000256" key="1">
    <source>
        <dbReference type="SAM" id="SignalP"/>
    </source>
</evidence>
<feature type="signal peptide" evidence="1">
    <location>
        <begin position="1"/>
        <end position="23"/>
    </location>
</feature>
<feature type="chain" id="PRO_5046232409" description="DUF4412 domain-containing protein" evidence="1">
    <location>
        <begin position="24"/>
        <end position="251"/>
    </location>
</feature>
<comment type="caution">
    <text evidence="2">The sequence shown here is derived from an EMBL/GenBank/DDBJ whole genome shotgun (WGS) entry which is preliminary data.</text>
</comment>
<proteinExistence type="predicted"/>
<sequence>MQKATYYLSAMLMVACFTQPATAQFEGEITYESYDYNNDQKENNDEFTLHITPDRILLQGEKEYDFMGSMKTEGVLVRLDQQDFVFLTGDESALKIAKADITSMMNMFGNGNEVSSAAEKYDIQKNRTGETGEIKGYSAEKFIFRDEEGGQGDYAEVWMTKAIDVNWGMLAEPWGNEDASTFMNDSFPMDLVFQEKYIPLLVKTYKGDVLHSGLEVASINESRIDRSIVEVPSDVKVLTMQQYLFQKMSNR</sequence>
<evidence type="ECO:0008006" key="4">
    <source>
        <dbReference type="Google" id="ProtNLM"/>
    </source>
</evidence>
<dbReference type="PROSITE" id="PS51257">
    <property type="entry name" value="PROKAR_LIPOPROTEIN"/>
    <property type="match status" value="1"/>
</dbReference>
<reference evidence="2 3" key="1">
    <citation type="submission" date="2021-03" db="EMBL/GenBank/DDBJ databases">
        <title>Aliifodinibius sp. nov., a new bacterium isolated from saline soil.</title>
        <authorList>
            <person name="Galisteo C."/>
            <person name="De La Haba R."/>
            <person name="Sanchez-Porro C."/>
            <person name="Ventosa A."/>
        </authorList>
    </citation>
    <scope>NUCLEOTIDE SEQUENCE [LARGE SCALE GENOMIC DNA]</scope>
    <source>
        <strain evidence="2 3">1BSP15-2V2</strain>
    </source>
</reference>
<organism evidence="2 3">
    <name type="scientific">Fodinibius salsisoli</name>
    <dbReference type="NCBI Taxonomy" id="2820877"/>
    <lineage>
        <taxon>Bacteria</taxon>
        <taxon>Pseudomonadati</taxon>
        <taxon>Balneolota</taxon>
        <taxon>Balneolia</taxon>
        <taxon>Balneolales</taxon>
        <taxon>Balneolaceae</taxon>
        <taxon>Fodinibius</taxon>
    </lineage>
</organism>
<dbReference type="EMBL" id="JAGGJA010000008">
    <property type="protein sequence ID" value="MCW9707788.1"/>
    <property type="molecule type" value="Genomic_DNA"/>
</dbReference>